<dbReference type="PATRIC" id="fig|1246995.3.peg.3077"/>
<organism evidence="1 2">
    <name type="scientific">Actinoplanes friuliensis DSM 7358</name>
    <dbReference type="NCBI Taxonomy" id="1246995"/>
    <lineage>
        <taxon>Bacteria</taxon>
        <taxon>Bacillati</taxon>
        <taxon>Actinomycetota</taxon>
        <taxon>Actinomycetes</taxon>
        <taxon>Micromonosporales</taxon>
        <taxon>Micromonosporaceae</taxon>
        <taxon>Actinoplanes</taxon>
    </lineage>
</organism>
<accession>U5VWD4</accession>
<name>U5VWD4_9ACTN</name>
<dbReference type="EMBL" id="CP006272">
    <property type="protein sequence ID" value="AGZ41313.1"/>
    <property type="molecule type" value="Genomic_DNA"/>
</dbReference>
<dbReference type="AlphaFoldDB" id="U5VWD4"/>
<dbReference type="eggNOG" id="ENOG5031UD4">
    <property type="taxonomic scope" value="Bacteria"/>
</dbReference>
<dbReference type="HOGENOM" id="CLU_2182840_0_0_11"/>
<protein>
    <submittedName>
        <fullName evidence="1">Uncharacterized protein</fullName>
    </submittedName>
</protein>
<reference evidence="1 2" key="1">
    <citation type="journal article" date="2014" name="J. Biotechnol.">
        <title>Complete genome sequence of the actinobacterium Actinoplanes friuliensis HAG 010964, producer of the lipopeptide antibiotic friulimycin.</title>
        <authorList>
            <person name="Ruckert C."/>
            <person name="Szczepanowski R."/>
            <person name="Albersmeier A."/>
            <person name="Goesmann A."/>
            <person name="Fischer N."/>
            <person name="Steinkamper A."/>
            <person name="Puhler A."/>
            <person name="Biener R."/>
            <person name="Schwartz D."/>
            <person name="Kalinowski J."/>
        </authorList>
    </citation>
    <scope>NUCLEOTIDE SEQUENCE [LARGE SCALE GENOMIC DNA]</scope>
    <source>
        <strain evidence="1 2">DSM 7358</strain>
    </source>
</reference>
<evidence type="ECO:0000313" key="2">
    <source>
        <dbReference type="Proteomes" id="UP000017746"/>
    </source>
</evidence>
<dbReference type="RefSeq" id="WP_023361372.1">
    <property type="nucleotide sequence ID" value="NC_022657.1"/>
</dbReference>
<keyword evidence="2" id="KW-1185">Reference proteome</keyword>
<dbReference type="KEGG" id="afs:AFR_15155"/>
<evidence type="ECO:0000313" key="1">
    <source>
        <dbReference type="EMBL" id="AGZ41313.1"/>
    </source>
</evidence>
<dbReference type="OrthoDB" id="3380712at2"/>
<sequence length="114" mass="12635">MNLTRRPDRLCDCHCPAHSGSLRLAYTSASCKCLVTCSTQPVTLLVKEWACALFLHPDNDHLWFVMNVAHGQWDWESAGEIDERADMFDACGEIEGLLRRLTTVLAEAAGASGR</sequence>
<proteinExistence type="predicted"/>
<gene>
    <name evidence="1" type="ORF">AFR_15155</name>
</gene>
<dbReference type="Proteomes" id="UP000017746">
    <property type="component" value="Chromosome"/>
</dbReference>